<name>A0A1B1IHV9_9VIRU</name>
<gene>
    <name evidence="1" type="ORF">AUR56_00004</name>
</gene>
<sequence length="68" mass="7609">MSLIFIAMCAVYMGQEICQELPPQAVMVEVEDCRAGLPALEMQVRIHMAQRGWTVTDFAAFCESGVER</sequence>
<organism evidence="1">
    <name type="scientific">Skeletonema virus LDF-2015a</name>
    <dbReference type="NCBI Taxonomy" id="1769778"/>
    <lineage>
        <taxon>Viruses</taxon>
    </lineage>
</organism>
<reference evidence="1" key="1">
    <citation type="submission" date="2015-12" db="EMBL/GenBank/DDBJ databases">
        <authorList>
            <person name="Shamseldin A."/>
            <person name="Moawad H."/>
            <person name="Abd El-Rahim W.M."/>
            <person name="Sadowsky M.J."/>
        </authorList>
    </citation>
    <scope>NUCLEOTIDE SEQUENCE</scope>
    <source>
        <strain evidence="1">WHH01</strain>
    </source>
</reference>
<protein>
    <submittedName>
        <fullName evidence="1">Uncharacterized protein</fullName>
    </submittedName>
</protein>
<evidence type="ECO:0000313" key="1">
    <source>
        <dbReference type="EMBL" id="ANR76351.1"/>
    </source>
</evidence>
<dbReference type="EMBL" id="KU382253">
    <property type="protein sequence ID" value="ANR76351.1"/>
    <property type="molecule type" value="Genomic_DNA"/>
</dbReference>
<proteinExistence type="predicted"/>
<accession>A0A1B1IHV9</accession>